<accession>A0A8S0VTQ6</accession>
<feature type="compositionally biased region" description="Polar residues" evidence="1">
    <location>
        <begin position="148"/>
        <end position="160"/>
    </location>
</feature>
<feature type="compositionally biased region" description="Pro residues" evidence="1">
    <location>
        <begin position="187"/>
        <end position="204"/>
    </location>
</feature>
<dbReference type="OrthoDB" id="3247214at2759"/>
<evidence type="ECO:0000313" key="3">
    <source>
        <dbReference type="Proteomes" id="UP000467700"/>
    </source>
</evidence>
<feature type="compositionally biased region" description="Pro residues" evidence="1">
    <location>
        <begin position="514"/>
        <end position="537"/>
    </location>
</feature>
<feature type="compositionally biased region" description="Low complexity" evidence="1">
    <location>
        <begin position="125"/>
        <end position="134"/>
    </location>
</feature>
<reference evidence="2 3" key="1">
    <citation type="submission" date="2020-01" db="EMBL/GenBank/DDBJ databases">
        <authorList>
            <person name="Gupta K D."/>
        </authorList>
    </citation>
    <scope>NUCLEOTIDE SEQUENCE [LARGE SCALE GENOMIC DNA]</scope>
</reference>
<feature type="compositionally biased region" description="Low complexity" evidence="1">
    <location>
        <begin position="53"/>
        <end position="62"/>
    </location>
</feature>
<gene>
    <name evidence="2" type="ORF">AAE3_LOCUS3043</name>
</gene>
<feature type="compositionally biased region" description="Pro residues" evidence="1">
    <location>
        <begin position="579"/>
        <end position="591"/>
    </location>
</feature>
<keyword evidence="3" id="KW-1185">Reference proteome</keyword>
<proteinExistence type="predicted"/>
<sequence>MVSDPSASSSSLPDTNSGAVYRLVRTLSGRSAKGTSGEPGVIGDVPAVPLKQTISATSASSDTAKKRRPSVGDRLKKLGKELPLGKLRKVAGYGKTGLASPRMSADGTLPATADEDTPSRTQANSSPGAGPSSAHTKMLSMVAELDEPSSTIVGSPTVVASPSEDRTPTAQTLARRIQDLVDALPFPSFPHSPSELPPVKPPKPPARDKDGRPIPPPNATPIKDSRLISFLSSASIMNGTRSDGSRRPSVWSVLEGIGVPPHGFPPTGDEAERGGDGETRHDPNDDQDMFSDNSSIMVYSPLIPTRDSHVELAELVPVSIEEEVVEEGSLQAGASWTSVWPLSIFSGAKADDAPQLPVAKRLSGEVVISPRRTSVDETGRRIRTQTVRAWVPSDTKLSVQAMWWGYRLYLPPPVLAILSDKTIEAAKRAAMITTALTWFFNNLPVSSLPLAVQPAALLLRRLAPYLGYIGTFISWSWGTIKSYDIGFGVTLTATWLLPIALIPGTWHEYDFPKSPSPPPAAPLPPTDSPAPTSPPTSLPTSPGSPSTTDPSLPTSPAPTDPPIGTPAPATPIPDSGLPTPTPDTTPIPDPSSPFVSSPAPSSAGGRWRLPKGPTSPRSFWPRALSPSRSSSSSNLPTITSQTTERQTVEIPVPPTPPELPPVPPIPTERPKPADKQGVVVLEDVPIGSPLMKELLNGPVLGPVPLPDEDAPSPADDLKVKKKEKGKKGLFGLGAKSA</sequence>
<feature type="region of interest" description="Disordered" evidence="1">
    <location>
        <begin position="702"/>
        <end position="737"/>
    </location>
</feature>
<evidence type="ECO:0000313" key="2">
    <source>
        <dbReference type="EMBL" id="CAA7260830.1"/>
    </source>
</evidence>
<evidence type="ECO:0000256" key="1">
    <source>
        <dbReference type="SAM" id="MobiDB-lite"/>
    </source>
</evidence>
<name>A0A8S0VTQ6_CYCAE</name>
<organism evidence="2 3">
    <name type="scientific">Cyclocybe aegerita</name>
    <name type="common">Black poplar mushroom</name>
    <name type="synonym">Agrocybe aegerita</name>
    <dbReference type="NCBI Taxonomy" id="1973307"/>
    <lineage>
        <taxon>Eukaryota</taxon>
        <taxon>Fungi</taxon>
        <taxon>Dikarya</taxon>
        <taxon>Basidiomycota</taxon>
        <taxon>Agaricomycotina</taxon>
        <taxon>Agaricomycetes</taxon>
        <taxon>Agaricomycetidae</taxon>
        <taxon>Agaricales</taxon>
        <taxon>Agaricineae</taxon>
        <taxon>Bolbitiaceae</taxon>
        <taxon>Cyclocybe</taxon>
    </lineage>
</organism>
<feature type="compositionally biased region" description="Pro residues" evidence="1">
    <location>
        <begin position="651"/>
        <end position="667"/>
    </location>
</feature>
<dbReference type="EMBL" id="CACVBS010000030">
    <property type="protein sequence ID" value="CAA7260830.1"/>
    <property type="molecule type" value="Genomic_DNA"/>
</dbReference>
<feature type="compositionally biased region" description="Basic and acidic residues" evidence="1">
    <location>
        <begin position="70"/>
        <end position="80"/>
    </location>
</feature>
<feature type="region of interest" description="Disordered" evidence="1">
    <location>
        <begin position="512"/>
        <end position="677"/>
    </location>
</feature>
<dbReference type="AlphaFoldDB" id="A0A8S0VTQ6"/>
<feature type="compositionally biased region" description="Low complexity" evidence="1">
    <location>
        <begin position="592"/>
        <end position="602"/>
    </location>
</feature>
<comment type="caution">
    <text evidence="2">The sequence shown here is derived from an EMBL/GenBank/DDBJ whole genome shotgun (WGS) entry which is preliminary data.</text>
</comment>
<feature type="compositionally biased region" description="Low complexity" evidence="1">
    <location>
        <begin position="538"/>
        <end position="552"/>
    </location>
</feature>
<feature type="region of interest" description="Disordered" evidence="1">
    <location>
        <begin position="29"/>
        <end position="223"/>
    </location>
</feature>
<dbReference type="Proteomes" id="UP000467700">
    <property type="component" value="Unassembled WGS sequence"/>
</dbReference>
<feature type="compositionally biased region" description="Basic and acidic residues" evidence="1">
    <location>
        <begin position="270"/>
        <end position="284"/>
    </location>
</feature>
<feature type="region of interest" description="Disordered" evidence="1">
    <location>
        <begin position="257"/>
        <end position="292"/>
    </location>
</feature>
<dbReference type="PRINTS" id="PR01217">
    <property type="entry name" value="PRICHEXTENSN"/>
</dbReference>
<protein>
    <submittedName>
        <fullName evidence="2">Uncharacterized protein</fullName>
    </submittedName>
</protein>
<feature type="compositionally biased region" description="Polar residues" evidence="1">
    <location>
        <begin position="634"/>
        <end position="645"/>
    </location>
</feature>
<feature type="compositionally biased region" description="Pro residues" evidence="1">
    <location>
        <begin position="553"/>
        <end position="571"/>
    </location>
</feature>